<evidence type="ECO:0000256" key="5">
    <source>
        <dbReference type="ARBA" id="ARBA00023242"/>
    </source>
</evidence>
<dbReference type="EMBL" id="CAJHUC010000543">
    <property type="protein sequence ID" value="CAD7696785.1"/>
    <property type="molecule type" value="Genomic_DNA"/>
</dbReference>
<protein>
    <recommendedName>
        <fullName evidence="6">Ubiquitin-like 1-activating enzyme E1A</fullName>
    </recommendedName>
</protein>
<evidence type="ECO:0000256" key="3">
    <source>
        <dbReference type="ARBA" id="ARBA00005673"/>
    </source>
</evidence>
<dbReference type="Proteomes" id="UP000708148">
    <property type="component" value="Unassembled WGS sequence"/>
</dbReference>
<dbReference type="Gene3D" id="3.40.50.720">
    <property type="entry name" value="NAD(P)-binding Rossmann-like Domain"/>
    <property type="match status" value="1"/>
</dbReference>
<evidence type="ECO:0000313" key="8">
    <source>
        <dbReference type="EMBL" id="CAD7696785.1"/>
    </source>
</evidence>
<dbReference type="PANTHER" id="PTHR10953">
    <property type="entry name" value="UBIQUITIN-ACTIVATING ENZYME E1"/>
    <property type="match status" value="1"/>
</dbReference>
<reference evidence="8" key="1">
    <citation type="submission" date="2020-12" db="EMBL/GenBank/DDBJ databases">
        <authorList>
            <person name="Iha C."/>
        </authorList>
    </citation>
    <scope>NUCLEOTIDE SEQUENCE</scope>
</reference>
<feature type="domain" description="THIF-type NAD/FAD binding fold" evidence="7">
    <location>
        <begin position="12"/>
        <end position="301"/>
    </location>
</feature>
<keyword evidence="5" id="KW-0539">Nucleus</keyword>
<evidence type="ECO:0000256" key="2">
    <source>
        <dbReference type="ARBA" id="ARBA00004718"/>
    </source>
</evidence>
<dbReference type="InterPro" id="IPR000594">
    <property type="entry name" value="ThiF_NAD_FAD-bd"/>
</dbReference>
<dbReference type="OrthoDB" id="1708823at2759"/>
<name>A0A8S1IZW2_9CHLO</name>
<evidence type="ECO:0000256" key="4">
    <source>
        <dbReference type="ARBA" id="ARBA00022786"/>
    </source>
</evidence>
<organism evidence="8 9">
    <name type="scientific">Ostreobium quekettii</name>
    <dbReference type="NCBI Taxonomy" id="121088"/>
    <lineage>
        <taxon>Eukaryota</taxon>
        <taxon>Viridiplantae</taxon>
        <taxon>Chlorophyta</taxon>
        <taxon>core chlorophytes</taxon>
        <taxon>Ulvophyceae</taxon>
        <taxon>TCBD clade</taxon>
        <taxon>Bryopsidales</taxon>
        <taxon>Ostreobineae</taxon>
        <taxon>Ostreobiaceae</taxon>
        <taxon>Ostreobium</taxon>
    </lineage>
</organism>
<dbReference type="AlphaFoldDB" id="A0A8S1IZW2"/>
<keyword evidence="4" id="KW-0833">Ubl conjugation pathway</keyword>
<sequence>MAKLSEAEAAVYDRQIRVWGVEVQKRLQASKVLLIGCSGLAAEVAKNIVLAGVGSLSLMDDTPCSSGALGNFLIPANVDGSMSVASASVVTLQEMNPLVNVRACPGLGWSSELAEGFREYDVIVQSGGNLAERQQLDEWCSENGIKFFTASVHGTVGYLFANLQSHTFTLKEDKGKEASDMCVERTKTYPRLSAALCVPQKNLPNKTHCLYFILQVCAEFQRRLSRPPAAADIEDVKSLARRMAADGGLSERLYSERLLSLFVEGAGELAAVCAIVGGILGNEIVKVVSGRGEPLRNFFFFSLHDGRGVAQEIGCA</sequence>
<keyword evidence="9" id="KW-1185">Reference proteome</keyword>
<dbReference type="InterPro" id="IPR000011">
    <property type="entry name" value="UBQ/SUMO-activ_enz_E1-like"/>
</dbReference>
<comment type="caution">
    <text evidence="8">The sequence shown here is derived from an EMBL/GenBank/DDBJ whole genome shotgun (WGS) entry which is preliminary data.</text>
</comment>
<dbReference type="PRINTS" id="PR01849">
    <property type="entry name" value="UBIQUITINACT"/>
</dbReference>
<evidence type="ECO:0000256" key="1">
    <source>
        <dbReference type="ARBA" id="ARBA00004123"/>
    </source>
</evidence>
<dbReference type="InterPro" id="IPR035985">
    <property type="entry name" value="Ubiquitin-activating_enz"/>
</dbReference>
<dbReference type="GO" id="GO:0016925">
    <property type="term" value="P:protein sumoylation"/>
    <property type="evidence" value="ECO:0007669"/>
    <property type="project" value="TreeGrafter"/>
</dbReference>
<evidence type="ECO:0000256" key="6">
    <source>
        <dbReference type="ARBA" id="ARBA00044354"/>
    </source>
</evidence>
<dbReference type="SUPFAM" id="SSF69572">
    <property type="entry name" value="Activating enzymes of the ubiquitin-like proteins"/>
    <property type="match status" value="1"/>
</dbReference>
<comment type="subcellular location">
    <subcellularLocation>
        <location evidence="1">Nucleus</location>
    </subcellularLocation>
</comment>
<evidence type="ECO:0000313" key="9">
    <source>
        <dbReference type="Proteomes" id="UP000708148"/>
    </source>
</evidence>
<accession>A0A8S1IZW2</accession>
<comment type="similarity">
    <text evidence="3">Belongs to the ubiquitin-activating E1 family.</text>
</comment>
<dbReference type="GO" id="GO:0031510">
    <property type="term" value="C:SUMO activating enzyme complex"/>
    <property type="evidence" value="ECO:0007669"/>
    <property type="project" value="TreeGrafter"/>
</dbReference>
<dbReference type="GO" id="GO:0005737">
    <property type="term" value="C:cytoplasm"/>
    <property type="evidence" value="ECO:0007669"/>
    <property type="project" value="TreeGrafter"/>
</dbReference>
<evidence type="ECO:0000259" key="7">
    <source>
        <dbReference type="Pfam" id="PF00899"/>
    </source>
</evidence>
<dbReference type="InterPro" id="IPR045886">
    <property type="entry name" value="ThiF/MoeB/HesA"/>
</dbReference>
<comment type="pathway">
    <text evidence="2">Protein modification; protein sumoylation.</text>
</comment>
<gene>
    <name evidence="8" type="ORF">OSTQU699_LOCUS2146</name>
</gene>
<proteinExistence type="inferred from homology"/>
<dbReference type="GO" id="GO:0019948">
    <property type="term" value="F:SUMO activating enzyme activity"/>
    <property type="evidence" value="ECO:0007669"/>
    <property type="project" value="TreeGrafter"/>
</dbReference>
<dbReference type="Pfam" id="PF00899">
    <property type="entry name" value="ThiF"/>
    <property type="match status" value="1"/>
</dbReference>
<dbReference type="PANTHER" id="PTHR10953:SF162">
    <property type="entry name" value="SUMO-ACTIVATING ENZYME SUBUNIT 1"/>
    <property type="match status" value="1"/>
</dbReference>